<organism evidence="7 8">
    <name type="scientific">Coniochaeta hoffmannii</name>
    <dbReference type="NCBI Taxonomy" id="91930"/>
    <lineage>
        <taxon>Eukaryota</taxon>
        <taxon>Fungi</taxon>
        <taxon>Dikarya</taxon>
        <taxon>Ascomycota</taxon>
        <taxon>Pezizomycotina</taxon>
        <taxon>Sordariomycetes</taxon>
        <taxon>Sordariomycetidae</taxon>
        <taxon>Coniochaetales</taxon>
        <taxon>Coniochaetaceae</taxon>
        <taxon>Coniochaeta</taxon>
    </lineage>
</organism>
<feature type="transmembrane region" description="Helical" evidence="6">
    <location>
        <begin position="82"/>
        <end position="114"/>
    </location>
</feature>
<protein>
    <recommendedName>
        <fullName evidence="9">Integral membrane protein</fullName>
    </recommendedName>
</protein>
<comment type="similarity">
    <text evidence="2">Belongs to the TMEM170 family.</text>
</comment>
<evidence type="ECO:0000256" key="6">
    <source>
        <dbReference type="SAM" id="Phobius"/>
    </source>
</evidence>
<dbReference type="InterPro" id="IPR019334">
    <property type="entry name" value="TMEM170A/B/YPR153W-like"/>
</dbReference>
<evidence type="ECO:0000256" key="1">
    <source>
        <dbReference type="ARBA" id="ARBA00004141"/>
    </source>
</evidence>
<evidence type="ECO:0008006" key="9">
    <source>
        <dbReference type="Google" id="ProtNLM"/>
    </source>
</evidence>
<sequence length="147" mass="16577">MEIRLPGLSRRDDIESGANYTAPRFPSLYWPPQNFPYTLQNIGDIWRFTFLWTIIIYAIFHLGATGIAFLMQVGKRRSNWKYMWVVPIVYGLVAGFQAMFAGSVVSLVIGALYIGGHVTMSTWIPFILGWINLLVLVISSFAIQGGL</sequence>
<comment type="subcellular location">
    <subcellularLocation>
        <location evidence="1">Membrane</location>
        <topology evidence="1">Multi-pass membrane protein</topology>
    </subcellularLocation>
</comment>
<evidence type="ECO:0000256" key="4">
    <source>
        <dbReference type="ARBA" id="ARBA00022989"/>
    </source>
</evidence>
<evidence type="ECO:0000313" key="7">
    <source>
        <dbReference type="EMBL" id="KAJ9165543.1"/>
    </source>
</evidence>
<evidence type="ECO:0000256" key="2">
    <source>
        <dbReference type="ARBA" id="ARBA00006325"/>
    </source>
</evidence>
<feature type="transmembrane region" description="Helical" evidence="6">
    <location>
        <begin position="45"/>
        <end position="70"/>
    </location>
</feature>
<name>A0AA38W1Y1_9PEZI</name>
<dbReference type="Proteomes" id="UP001174691">
    <property type="component" value="Unassembled WGS sequence"/>
</dbReference>
<feature type="transmembrane region" description="Helical" evidence="6">
    <location>
        <begin position="120"/>
        <end position="143"/>
    </location>
</feature>
<evidence type="ECO:0000256" key="3">
    <source>
        <dbReference type="ARBA" id="ARBA00022692"/>
    </source>
</evidence>
<comment type="caution">
    <text evidence="7">The sequence shown here is derived from an EMBL/GenBank/DDBJ whole genome shotgun (WGS) entry which is preliminary data.</text>
</comment>
<keyword evidence="3 6" id="KW-0812">Transmembrane</keyword>
<gene>
    <name evidence="7" type="ORF">NKR19_g395</name>
</gene>
<dbReference type="PANTHER" id="PTHR22779:SF6">
    <property type="entry name" value="SD17342P"/>
    <property type="match status" value="1"/>
</dbReference>
<dbReference type="EMBL" id="JANBVN010000003">
    <property type="protein sequence ID" value="KAJ9165543.1"/>
    <property type="molecule type" value="Genomic_DNA"/>
</dbReference>
<keyword evidence="5 6" id="KW-0472">Membrane</keyword>
<evidence type="ECO:0000256" key="5">
    <source>
        <dbReference type="ARBA" id="ARBA00023136"/>
    </source>
</evidence>
<dbReference type="Pfam" id="PF10190">
    <property type="entry name" value="Tmemb_170"/>
    <property type="match status" value="1"/>
</dbReference>
<dbReference type="AlphaFoldDB" id="A0AA38W1Y1"/>
<reference evidence="7" key="1">
    <citation type="submission" date="2022-07" db="EMBL/GenBank/DDBJ databases">
        <title>Fungi with potential for degradation of polypropylene.</title>
        <authorList>
            <person name="Gostincar C."/>
        </authorList>
    </citation>
    <scope>NUCLEOTIDE SEQUENCE</scope>
    <source>
        <strain evidence="7">EXF-13287</strain>
    </source>
</reference>
<dbReference type="PANTHER" id="PTHR22779">
    <property type="entry name" value="SD17342P"/>
    <property type="match status" value="1"/>
</dbReference>
<proteinExistence type="inferred from homology"/>
<keyword evidence="4 6" id="KW-1133">Transmembrane helix</keyword>
<evidence type="ECO:0000313" key="8">
    <source>
        <dbReference type="Proteomes" id="UP001174691"/>
    </source>
</evidence>
<accession>A0AA38W1Y1</accession>
<keyword evidence="8" id="KW-1185">Reference proteome</keyword>
<dbReference type="GO" id="GO:0016020">
    <property type="term" value="C:membrane"/>
    <property type="evidence" value="ECO:0007669"/>
    <property type="project" value="UniProtKB-SubCell"/>
</dbReference>